<evidence type="ECO:0000313" key="3">
    <source>
        <dbReference type="Proteomes" id="UP000075411"/>
    </source>
</evidence>
<feature type="transmembrane region" description="Helical" evidence="1">
    <location>
        <begin position="432"/>
        <end position="451"/>
    </location>
</feature>
<dbReference type="InterPro" id="IPR006726">
    <property type="entry name" value="PHBA_efflux_AaeB/fusaric-R"/>
</dbReference>
<comment type="caution">
    <text evidence="2">The sequence shown here is derived from an EMBL/GenBank/DDBJ whole genome shotgun (WGS) entry which is preliminary data.</text>
</comment>
<feature type="transmembrane region" description="Helical" evidence="1">
    <location>
        <begin position="117"/>
        <end position="136"/>
    </location>
</feature>
<feature type="transmembrane region" description="Helical" evidence="1">
    <location>
        <begin position="45"/>
        <end position="63"/>
    </location>
</feature>
<reference evidence="2 3" key="1">
    <citation type="submission" date="2015-06" db="EMBL/GenBank/DDBJ databases">
        <title>Improved classification and identification of acetic acid bacteria using matrix-assisted laser desorption/ionization time-of-flight mass spectrometry; Gluconobacter nephelii and Gluconobacter uchimurae are later heterotypic synonyms of Gluconobacter japonicus and Gluconobacter oxydans, respectively.</title>
        <authorList>
            <person name="Li L."/>
            <person name="Cleenwerck I."/>
            <person name="De Vuyst L."/>
            <person name="Vandamme P."/>
        </authorList>
    </citation>
    <scope>NUCLEOTIDE SEQUENCE [LARGE SCALE GENOMIC DNA]</scope>
    <source>
        <strain evidence="2 3">LMG 1663</strain>
    </source>
</reference>
<dbReference type="GO" id="GO:0005886">
    <property type="term" value="C:plasma membrane"/>
    <property type="evidence" value="ECO:0007669"/>
    <property type="project" value="InterPro"/>
</dbReference>
<feature type="transmembrane region" description="Helical" evidence="1">
    <location>
        <begin position="21"/>
        <end position="39"/>
    </location>
</feature>
<dbReference type="AlphaFoldDB" id="A0A149U801"/>
<dbReference type="GO" id="GO:0022857">
    <property type="term" value="F:transmembrane transporter activity"/>
    <property type="evidence" value="ECO:0007669"/>
    <property type="project" value="InterPro"/>
</dbReference>
<feature type="transmembrane region" description="Helical" evidence="1">
    <location>
        <begin position="510"/>
        <end position="531"/>
    </location>
</feature>
<keyword evidence="1" id="KW-0812">Transmembrane</keyword>
<dbReference type="Proteomes" id="UP000075411">
    <property type="component" value="Unassembled WGS sequence"/>
</dbReference>
<feature type="transmembrane region" description="Helical" evidence="1">
    <location>
        <begin position="148"/>
        <end position="168"/>
    </location>
</feature>
<dbReference type="Pfam" id="PF04632">
    <property type="entry name" value="FUSC"/>
    <property type="match status" value="1"/>
</dbReference>
<dbReference type="RefSeq" id="WP_061487173.1">
    <property type="nucleotide sequence ID" value="NZ_LHZT01000061.1"/>
</dbReference>
<feature type="transmembrane region" description="Helical" evidence="1">
    <location>
        <begin position="481"/>
        <end position="498"/>
    </location>
</feature>
<sequence>MIFRAFVDDATWRVMLDKAAFTGRTLLSVGVALFIAFYFQLQSPASAVTTVMIVANPVVGALVSKSVWRIIGTIFGACLAVGLMAAFPQAPILYFFALALVIGVACVVATFLRLSRAYASVLTGYTIMMITMPSFYDPDGIFISALSRLSAVTTGIVVTAAVFMVTTFRRPEQLVRQLGAVFRATADYALNFYQTHGRDVGAKSAADTPQLPTFRNWPQPLYAERDRLLGQLAGLSVSVENAATDNPEIAARLRAFLTGLSGLSGIVAIFHPHWASRPDDSHVSGEVHSRMAATLRDVAAIAKDPDWLADGTAVRARLHAAIAEFDMLELSHPDVTTLIALDNARDVLVQLDHVVGMLALNSRTLRVYARLQTYREWLPALRNGFRSAIITFLAGLIWYVTRWNTGPMFMLIIVAVVSLLSTTPSAARASPYLAVGLVLSIPAALLCHLYFLPRIDGFPLLWLTMCLFLLPGVWLQFSPKFGPIAFGYVVFFTILLSVNNPIRYNDIVLLNNWMAVVVAAALLVVVFKVVIPANDRSDAASLISSLVNGVRRLAFETRDQGRIWVRWESLQLQKISLMRMRLAMASPPVKLPEYMDAAYATLSVGRLIVRIRQMLAASPLGGELSRPVDTALASFRGVRIHPEHTAECLRNAADKLLAGSQDSLDCARIAACLTQIAHVLDEAPGFFHKHGPIQLNPGMKQADRPLSAPVPVLSPILGIEKTA</sequence>
<organism evidence="2 3">
    <name type="scientific">Acetobacter tropicalis</name>
    <dbReference type="NCBI Taxonomy" id="104102"/>
    <lineage>
        <taxon>Bacteria</taxon>
        <taxon>Pseudomonadati</taxon>
        <taxon>Pseudomonadota</taxon>
        <taxon>Alphaproteobacteria</taxon>
        <taxon>Acetobacterales</taxon>
        <taxon>Acetobacteraceae</taxon>
        <taxon>Acetobacter</taxon>
    </lineage>
</organism>
<dbReference type="EMBL" id="LHZT01000061">
    <property type="protein sequence ID" value="KXV61419.1"/>
    <property type="molecule type" value="Genomic_DNA"/>
</dbReference>
<keyword evidence="1" id="KW-0472">Membrane</keyword>
<keyword evidence="1" id="KW-1133">Transmembrane helix</keyword>
<feature type="transmembrane region" description="Helical" evidence="1">
    <location>
        <begin position="458"/>
        <end position="475"/>
    </location>
</feature>
<gene>
    <name evidence="2" type="ORF">AD947_00730</name>
</gene>
<dbReference type="PATRIC" id="fig|104102.12.peg.172"/>
<feature type="transmembrane region" description="Helical" evidence="1">
    <location>
        <begin position="70"/>
        <end position="87"/>
    </location>
</feature>
<dbReference type="OrthoDB" id="8005649at2"/>
<feature type="transmembrane region" description="Helical" evidence="1">
    <location>
        <begin position="93"/>
        <end position="112"/>
    </location>
</feature>
<protein>
    <recommendedName>
        <fullName evidence="4">Fusaric acid resistance protein FusB</fullName>
    </recommendedName>
</protein>
<evidence type="ECO:0000256" key="1">
    <source>
        <dbReference type="SAM" id="Phobius"/>
    </source>
</evidence>
<name>A0A149U801_9PROT</name>
<evidence type="ECO:0000313" key="2">
    <source>
        <dbReference type="EMBL" id="KXV61419.1"/>
    </source>
</evidence>
<evidence type="ECO:0008006" key="4">
    <source>
        <dbReference type="Google" id="ProtNLM"/>
    </source>
</evidence>
<accession>A0A149U801</accession>
<proteinExistence type="predicted"/>